<reference evidence="2" key="1">
    <citation type="journal article" date="2021" name="Front. Plant Sci.">
        <title>Chromosome-Scale Genome Assembly for Chinese Sour Jujube and Insights Into Its Genome Evolution and Domestication Signature.</title>
        <authorList>
            <person name="Shen L.-Y."/>
            <person name="Luo H."/>
            <person name="Wang X.-L."/>
            <person name="Wang X.-M."/>
            <person name="Qiu X.-J."/>
            <person name="Liu H."/>
            <person name="Zhou S.-S."/>
            <person name="Jia K.-H."/>
            <person name="Nie S."/>
            <person name="Bao Y.-T."/>
            <person name="Zhang R.-G."/>
            <person name="Yun Q.-Z."/>
            <person name="Chai Y.-H."/>
            <person name="Lu J.-Y."/>
            <person name="Li Y."/>
            <person name="Zhao S.-W."/>
            <person name="Mao J.-F."/>
            <person name="Jia S.-G."/>
            <person name="Mao Y.-M."/>
        </authorList>
    </citation>
    <scope>NUCLEOTIDE SEQUENCE</scope>
    <source>
        <strain evidence="2">AT0</strain>
        <tissue evidence="2">Leaf</tissue>
    </source>
</reference>
<dbReference type="CDD" id="cd09917">
    <property type="entry name" value="F-box_SF"/>
    <property type="match status" value="1"/>
</dbReference>
<comment type="caution">
    <text evidence="2">The sequence shown here is derived from an EMBL/GenBank/DDBJ whole genome shotgun (WGS) entry which is preliminary data.</text>
</comment>
<evidence type="ECO:0000313" key="3">
    <source>
        <dbReference type="Proteomes" id="UP000813462"/>
    </source>
</evidence>
<organism evidence="2 3">
    <name type="scientific">Ziziphus jujuba var. spinosa</name>
    <dbReference type="NCBI Taxonomy" id="714518"/>
    <lineage>
        <taxon>Eukaryota</taxon>
        <taxon>Viridiplantae</taxon>
        <taxon>Streptophyta</taxon>
        <taxon>Embryophyta</taxon>
        <taxon>Tracheophyta</taxon>
        <taxon>Spermatophyta</taxon>
        <taxon>Magnoliopsida</taxon>
        <taxon>eudicotyledons</taxon>
        <taxon>Gunneridae</taxon>
        <taxon>Pentapetalae</taxon>
        <taxon>rosids</taxon>
        <taxon>fabids</taxon>
        <taxon>Rosales</taxon>
        <taxon>Rhamnaceae</taxon>
        <taxon>Paliureae</taxon>
        <taxon>Ziziphus</taxon>
    </lineage>
</organism>
<dbReference type="Gene3D" id="1.20.1280.50">
    <property type="match status" value="1"/>
</dbReference>
<dbReference type="Proteomes" id="UP000813462">
    <property type="component" value="Unassembled WGS sequence"/>
</dbReference>
<feature type="domain" description="F-box" evidence="1">
    <location>
        <begin position="38"/>
        <end position="77"/>
    </location>
</feature>
<dbReference type="Pfam" id="PF00646">
    <property type="entry name" value="F-box"/>
    <property type="match status" value="1"/>
</dbReference>
<dbReference type="SMART" id="SM00256">
    <property type="entry name" value="FBOX"/>
    <property type="match status" value="1"/>
</dbReference>
<sequence>MAKRGRNSSFPDKDDDLTTMVMKRMRYLGVEPDWIDLLPIELIELIMEKLDLVDIIHLKSVSQSWYEAANFYLSSPSISMAEAWNNGTVEVWDFDDYFPNKVATLKPPLPIEWFGVSSDKIYSHIQRVKHCS</sequence>
<dbReference type="EMBL" id="JAEACU010000012">
    <property type="protein sequence ID" value="KAH7513343.1"/>
    <property type="molecule type" value="Genomic_DNA"/>
</dbReference>
<gene>
    <name evidence="2" type="ORF">FEM48_Zijuj12G0190000</name>
</gene>
<dbReference type="InterPro" id="IPR036047">
    <property type="entry name" value="F-box-like_dom_sf"/>
</dbReference>
<evidence type="ECO:0000259" key="1">
    <source>
        <dbReference type="SMART" id="SM00256"/>
    </source>
</evidence>
<proteinExistence type="predicted"/>
<evidence type="ECO:0000313" key="2">
    <source>
        <dbReference type="EMBL" id="KAH7513343.1"/>
    </source>
</evidence>
<dbReference type="SUPFAM" id="SSF81383">
    <property type="entry name" value="F-box domain"/>
    <property type="match status" value="1"/>
</dbReference>
<protein>
    <recommendedName>
        <fullName evidence="1">F-box domain-containing protein</fullName>
    </recommendedName>
</protein>
<accession>A0A978UF00</accession>
<dbReference type="InterPro" id="IPR001810">
    <property type="entry name" value="F-box_dom"/>
</dbReference>
<name>A0A978UF00_ZIZJJ</name>
<dbReference type="AlphaFoldDB" id="A0A978UF00"/>